<dbReference type="GO" id="GO:0098552">
    <property type="term" value="C:side of membrane"/>
    <property type="evidence" value="ECO:0007669"/>
    <property type="project" value="UniProtKB-KW"/>
</dbReference>
<dbReference type="AlphaFoldDB" id="H6UDS7"/>
<evidence type="ECO:0000313" key="10">
    <source>
        <dbReference type="EMBL" id="AEZ49162.1"/>
    </source>
</evidence>
<dbReference type="InterPro" id="IPR000782">
    <property type="entry name" value="FAS1_domain"/>
</dbReference>
<dbReference type="PROSITE" id="PS50213">
    <property type="entry name" value="FAS1"/>
    <property type="match status" value="1"/>
</dbReference>
<protein>
    <submittedName>
        <fullName evidence="10">Fasciclin-like arabinogalactan protein</fullName>
    </submittedName>
</protein>
<evidence type="ECO:0000256" key="5">
    <source>
        <dbReference type="ARBA" id="ARBA00022729"/>
    </source>
</evidence>
<dbReference type="GO" id="GO:0005886">
    <property type="term" value="C:plasma membrane"/>
    <property type="evidence" value="ECO:0007669"/>
    <property type="project" value="UniProtKB-SubCell"/>
</dbReference>
<dbReference type="InterPro" id="IPR045003">
    <property type="entry name" value="FLA_A"/>
</dbReference>
<comment type="similarity">
    <text evidence="2">Belongs to the fasciclin-like AGP family.</text>
</comment>
<evidence type="ECO:0000256" key="4">
    <source>
        <dbReference type="ARBA" id="ARBA00022622"/>
    </source>
</evidence>
<evidence type="ECO:0000256" key="3">
    <source>
        <dbReference type="ARBA" id="ARBA00022475"/>
    </source>
</evidence>
<keyword evidence="5 8" id="KW-0732">Signal</keyword>
<dbReference type="Pfam" id="PF02469">
    <property type="entry name" value="Fasciclin"/>
    <property type="match status" value="1"/>
</dbReference>
<evidence type="ECO:0000256" key="6">
    <source>
        <dbReference type="ARBA" id="ARBA00023136"/>
    </source>
</evidence>
<proteinExistence type="evidence at transcript level"/>
<feature type="signal peptide" evidence="8">
    <location>
        <begin position="1"/>
        <end position="23"/>
    </location>
</feature>
<evidence type="ECO:0000256" key="2">
    <source>
        <dbReference type="ARBA" id="ARBA00007843"/>
    </source>
</evidence>
<sequence length="170" mass="18479">MASSRIYALLALLLLAEAAALHAKTTPNLVSILTRRKKYGTLLKLLKTTNLVTAVEDQLKNNPDGITLFAPTDAAFGKLPPGALANLTLAQATYILQLHALPEFYSFGNLRKVKKPIETFAEGSSLKVTLSRKKVFISSGPVTTPLKKSLYKKFPLSLFTIGDVLIPNVK</sequence>
<dbReference type="EMBL" id="JN634566">
    <property type="protein sequence ID" value="AEZ49162.1"/>
    <property type="molecule type" value="mRNA"/>
</dbReference>
<keyword evidence="4" id="KW-0325">Glycoprotein</keyword>
<evidence type="ECO:0000256" key="8">
    <source>
        <dbReference type="SAM" id="SignalP"/>
    </source>
</evidence>
<feature type="chain" id="PRO_5003607464" evidence="8">
    <location>
        <begin position="24"/>
        <end position="170"/>
    </location>
</feature>
<dbReference type="SUPFAM" id="SSF82153">
    <property type="entry name" value="FAS1 domain"/>
    <property type="match status" value="1"/>
</dbReference>
<dbReference type="Gene3D" id="2.30.180.10">
    <property type="entry name" value="FAS1 domain"/>
    <property type="match status" value="1"/>
</dbReference>
<keyword evidence="3" id="KW-1003">Cell membrane</keyword>
<dbReference type="GO" id="GO:0009834">
    <property type="term" value="P:plant-type secondary cell wall biogenesis"/>
    <property type="evidence" value="ECO:0007669"/>
    <property type="project" value="TreeGrafter"/>
</dbReference>
<comment type="subcellular location">
    <subcellularLocation>
        <location evidence="1">Cell membrane</location>
        <topology evidence="1">Lipid-anchor</topology>
        <topology evidence="1">GPI-anchor</topology>
    </subcellularLocation>
</comment>
<keyword evidence="6" id="KW-0472">Membrane</keyword>
<dbReference type="SMART" id="SM00554">
    <property type="entry name" value="FAS1"/>
    <property type="match status" value="1"/>
</dbReference>
<keyword evidence="4" id="KW-0449">Lipoprotein</keyword>
<comment type="function">
    <text evidence="7">May be a cell surface adhesion protein.</text>
</comment>
<dbReference type="PANTHER" id="PTHR32077:SF86">
    <property type="entry name" value="FAS1 DOMAIN-CONTAINING PROTEIN SELMODRAFT_448915"/>
    <property type="match status" value="1"/>
</dbReference>
<keyword evidence="4" id="KW-0336">GPI-anchor</keyword>
<dbReference type="InterPro" id="IPR036378">
    <property type="entry name" value="FAS1_dom_sf"/>
</dbReference>
<dbReference type="PANTHER" id="PTHR32077">
    <property type="entry name" value="FASCICLIN-LIKE ARABINOGALACTAN PROTEIN"/>
    <property type="match status" value="1"/>
</dbReference>
<feature type="domain" description="FAS1" evidence="9">
    <location>
        <begin position="26"/>
        <end position="170"/>
    </location>
</feature>
<accession>H6UDS7</accession>
<organism evidence="10">
    <name type="scientific">Wolffia australiana</name>
    <name type="common">Water-meal</name>
    <name type="synonym">Wolffia arrhiza var. australiana</name>
    <dbReference type="NCBI Taxonomy" id="161112"/>
    <lineage>
        <taxon>Eukaryota</taxon>
        <taxon>Viridiplantae</taxon>
        <taxon>Streptophyta</taxon>
        <taxon>Embryophyta</taxon>
        <taxon>Tracheophyta</taxon>
        <taxon>Spermatophyta</taxon>
        <taxon>Magnoliopsida</taxon>
        <taxon>Liliopsida</taxon>
        <taxon>Araceae</taxon>
        <taxon>Lemnoideae</taxon>
        <taxon>Wolffia</taxon>
    </lineage>
</organism>
<name>H6UDS7_WOLAU</name>
<reference evidence="10" key="1">
    <citation type="submission" date="2011-08" db="EMBL/GenBank/DDBJ databases">
        <authorList>
            <person name="Ochoa P."/>
            <person name="Surapaneni P."/>
            <person name="Considine D."/>
            <person name="Mead J."/>
        </authorList>
    </citation>
    <scope>NUCLEOTIDE SEQUENCE</scope>
</reference>
<evidence type="ECO:0000259" key="9">
    <source>
        <dbReference type="PROSITE" id="PS50213"/>
    </source>
</evidence>
<evidence type="ECO:0000256" key="1">
    <source>
        <dbReference type="ARBA" id="ARBA00004609"/>
    </source>
</evidence>
<evidence type="ECO:0000256" key="7">
    <source>
        <dbReference type="ARBA" id="ARBA00024686"/>
    </source>
</evidence>